<organism evidence="2 3">
    <name type="scientific">Streptomyces echinatus</name>
    <dbReference type="NCBI Taxonomy" id="67293"/>
    <lineage>
        <taxon>Bacteria</taxon>
        <taxon>Bacillati</taxon>
        <taxon>Actinomycetota</taxon>
        <taxon>Actinomycetes</taxon>
        <taxon>Kitasatosporales</taxon>
        <taxon>Streptomycetaceae</taxon>
        <taxon>Streptomyces</taxon>
    </lineage>
</organism>
<evidence type="ECO:0000256" key="1">
    <source>
        <dbReference type="SAM" id="SignalP"/>
    </source>
</evidence>
<dbReference type="AlphaFoldDB" id="A0A7W9UPJ4"/>
<gene>
    <name evidence="2" type="ORF">FHS34_001871</name>
</gene>
<keyword evidence="1" id="KW-0732">Signal</keyword>
<reference evidence="2 3" key="1">
    <citation type="submission" date="2020-08" db="EMBL/GenBank/DDBJ databases">
        <title>Genomic Encyclopedia of Type Strains, Phase III (KMG-III): the genomes of soil and plant-associated and newly described type strains.</title>
        <authorList>
            <person name="Whitman W."/>
        </authorList>
    </citation>
    <scope>NUCLEOTIDE SEQUENCE [LARGE SCALE GENOMIC DNA]</scope>
    <source>
        <strain evidence="2 3">CECT 3313</strain>
    </source>
</reference>
<name>A0A7W9UPJ4_9ACTN</name>
<protein>
    <recommendedName>
        <fullName evidence="4">Secreted protein</fullName>
    </recommendedName>
</protein>
<feature type="signal peptide" evidence="1">
    <location>
        <begin position="1"/>
        <end position="21"/>
    </location>
</feature>
<proteinExistence type="predicted"/>
<dbReference type="InterPro" id="IPR021465">
    <property type="entry name" value="DUF3117"/>
</dbReference>
<dbReference type="Pfam" id="PF11314">
    <property type="entry name" value="DUF3117"/>
    <property type="match status" value="1"/>
</dbReference>
<evidence type="ECO:0008006" key="4">
    <source>
        <dbReference type="Google" id="ProtNLM"/>
    </source>
</evidence>
<keyword evidence="3" id="KW-1185">Reference proteome</keyword>
<dbReference type="EMBL" id="JACHJK010000003">
    <property type="protein sequence ID" value="MBB5926415.1"/>
    <property type="molecule type" value="Genomic_DNA"/>
</dbReference>
<comment type="caution">
    <text evidence="2">The sequence shown here is derived from an EMBL/GenBank/DDBJ whole genome shotgun (WGS) entry which is preliminary data.</text>
</comment>
<feature type="chain" id="PRO_5039715998" description="Secreted protein" evidence="1">
    <location>
        <begin position="22"/>
        <end position="94"/>
    </location>
</feature>
<evidence type="ECO:0000313" key="2">
    <source>
        <dbReference type="EMBL" id="MBB5926415.1"/>
    </source>
</evidence>
<evidence type="ECO:0000313" key="3">
    <source>
        <dbReference type="Proteomes" id="UP000585836"/>
    </source>
</evidence>
<dbReference type="Proteomes" id="UP000585836">
    <property type="component" value="Unassembled WGS sequence"/>
</dbReference>
<accession>A0A7W9UPJ4</accession>
<sequence length="94" mass="9754">MARRIRCNAVISLVASSFVPGVTVVLTPAATATPALGECTVKIEGNGTRALSLNDGDFLQPRAKIRPRTGDGPLEVTEEGQGTCACRSKAAVGW</sequence>